<dbReference type="GO" id="GO:0006402">
    <property type="term" value="P:mRNA catabolic process"/>
    <property type="evidence" value="ECO:0007669"/>
    <property type="project" value="TreeGrafter"/>
</dbReference>
<feature type="active site" description="Proton donor" evidence="2">
    <location>
        <position position="93"/>
    </location>
</feature>
<dbReference type="PANTHER" id="PTHR40588">
    <property type="entry name" value="MRNA INTERFERASE TOXIN YAFQ"/>
    <property type="match status" value="1"/>
</dbReference>
<dbReference type="EC" id="3.1.-.-" evidence="3"/>
<dbReference type="SUPFAM" id="SSF143011">
    <property type="entry name" value="RelE-like"/>
    <property type="match status" value="1"/>
</dbReference>
<dbReference type="InterPro" id="IPR035093">
    <property type="entry name" value="RelE/ParE_toxin_dom_sf"/>
</dbReference>
<evidence type="ECO:0000256" key="2">
    <source>
        <dbReference type="PIRSR" id="PIRSR006156-1"/>
    </source>
</evidence>
<protein>
    <submittedName>
        <fullName evidence="3">mRNA interferase YafQ</fullName>
        <ecNumber evidence="3">3.1.-.-</ecNumber>
    </submittedName>
</protein>
<organism evidence="3 4">
    <name type="scientific">Moraxella lacunata</name>
    <dbReference type="NCBI Taxonomy" id="477"/>
    <lineage>
        <taxon>Bacteria</taxon>
        <taxon>Pseudomonadati</taxon>
        <taxon>Pseudomonadota</taxon>
        <taxon>Gammaproteobacteria</taxon>
        <taxon>Moraxellales</taxon>
        <taxon>Moraxellaceae</taxon>
        <taxon>Moraxella</taxon>
    </lineage>
</organism>
<keyword evidence="1" id="KW-1277">Toxin-antitoxin system</keyword>
<dbReference type="PANTHER" id="PTHR40588:SF1">
    <property type="entry name" value="MRNA INTERFERASE TOXIN YAFQ"/>
    <property type="match status" value="1"/>
</dbReference>
<dbReference type="PIRSF" id="PIRSF006156">
    <property type="entry name" value="YafQ"/>
    <property type="match status" value="1"/>
</dbReference>
<dbReference type="RefSeq" id="WP_115004965.1">
    <property type="nucleotide sequence ID" value="NZ_UGQU01000001.1"/>
</dbReference>
<dbReference type="Proteomes" id="UP000254437">
    <property type="component" value="Unassembled WGS sequence"/>
</dbReference>
<dbReference type="Pfam" id="PF15738">
    <property type="entry name" value="YafQ_toxin"/>
    <property type="match status" value="1"/>
</dbReference>
<dbReference type="NCBIfam" id="TIGR02385">
    <property type="entry name" value="RelE_StbE"/>
    <property type="match status" value="1"/>
</dbReference>
<gene>
    <name evidence="3" type="primary">yafQ_1</name>
    <name evidence="3" type="ORF">NCTC10359_00362</name>
</gene>
<dbReference type="Gene3D" id="3.30.2310.20">
    <property type="entry name" value="RelE-like"/>
    <property type="match status" value="1"/>
</dbReference>
<name>A0A378T7B0_MORLA</name>
<dbReference type="EMBL" id="UGQU01000001">
    <property type="protein sequence ID" value="STZ55765.1"/>
    <property type="molecule type" value="Genomic_DNA"/>
</dbReference>
<dbReference type="GO" id="GO:0006415">
    <property type="term" value="P:translational termination"/>
    <property type="evidence" value="ECO:0007669"/>
    <property type="project" value="TreeGrafter"/>
</dbReference>
<accession>A0A378T7B0</accession>
<proteinExistence type="predicted"/>
<evidence type="ECO:0000313" key="3">
    <source>
        <dbReference type="EMBL" id="STZ55765.1"/>
    </source>
</evidence>
<evidence type="ECO:0000256" key="1">
    <source>
        <dbReference type="ARBA" id="ARBA00022649"/>
    </source>
</evidence>
<dbReference type="InterPro" id="IPR007712">
    <property type="entry name" value="RelE/ParE_toxin"/>
</dbReference>
<keyword evidence="3" id="KW-0378">Hydrolase</keyword>
<evidence type="ECO:0000313" key="4">
    <source>
        <dbReference type="Proteomes" id="UP000254437"/>
    </source>
</evidence>
<dbReference type="GO" id="GO:0004521">
    <property type="term" value="F:RNA endonuclease activity"/>
    <property type="evidence" value="ECO:0007669"/>
    <property type="project" value="TreeGrafter"/>
</dbReference>
<dbReference type="InterPro" id="IPR004386">
    <property type="entry name" value="Toxin_YafQ-like"/>
</dbReference>
<dbReference type="AlphaFoldDB" id="A0A378T7B0"/>
<reference evidence="3 4" key="1">
    <citation type="submission" date="2018-06" db="EMBL/GenBank/DDBJ databases">
        <authorList>
            <consortium name="Pathogen Informatics"/>
            <person name="Doyle S."/>
        </authorList>
    </citation>
    <scope>NUCLEOTIDE SEQUENCE [LARGE SCALE GENOMIC DNA]</scope>
    <source>
        <strain evidence="3 4">NCTC10359</strain>
    </source>
</reference>
<sequence length="97" mass="11543">MREIIRTSQFKRQLKLAKKRGKDLQKLVDIVEKLQRDEVLPEHHKDHNLIGNFAEFRECHIEPDWLLIYKKQTLIQDNGEPVEVLKLELTGTHSDLF</sequence>
<dbReference type="GO" id="GO:0016787">
    <property type="term" value="F:hydrolase activity"/>
    <property type="evidence" value="ECO:0007669"/>
    <property type="project" value="UniProtKB-KW"/>
</dbReference>